<dbReference type="GO" id="GO:0046872">
    <property type="term" value="F:metal ion binding"/>
    <property type="evidence" value="ECO:0007669"/>
    <property type="project" value="InterPro"/>
</dbReference>
<comment type="caution">
    <text evidence="8">The sequence shown here is derived from an EMBL/GenBank/DDBJ whole genome shotgun (WGS) entry which is preliminary data.</text>
</comment>
<gene>
    <name evidence="8" type="ORF">C5F46_02960</name>
</gene>
<evidence type="ECO:0000256" key="1">
    <source>
        <dbReference type="ARBA" id="ARBA00011028"/>
    </source>
</evidence>
<sequence length="308" mass="32300">MRFLLPLTLALPLPALAEVPQVVTDIPAVHSLAAQVMGDLGTPAVLLDQGANAHNYQMKPSQARSLQEADLVFWIGPKMTPWLDRAIAGVSLTGKPVGLLEATGTFRRDFGQTGAHDHGHDNHAQDHTLPGHGHAGLDPHAWLDPTNARYWLGLIAAELSVTDPENAATYAANAAAAAARIDALDADLTAQLAPVQARPFVVFHDAYGYFASHYGLTVAGTIALGDAAAPGAERLTGLRETLEQAGAVCLFPEAQHDPKQAALLVEGTAVKLGDPLDPSGSSLRYGPGLYEALLRGLADDLTACLTKG</sequence>
<dbReference type="Pfam" id="PF01297">
    <property type="entry name" value="ZnuA"/>
    <property type="match status" value="1"/>
</dbReference>
<evidence type="ECO:0000256" key="7">
    <source>
        <dbReference type="SAM" id="SignalP"/>
    </source>
</evidence>
<keyword evidence="5" id="KW-0862">Zinc</keyword>
<name>A0A2T4JLN9_9RHOB</name>
<dbReference type="Proteomes" id="UP000241899">
    <property type="component" value="Unassembled WGS sequence"/>
</dbReference>
<feature type="chain" id="PRO_5015511652" description="High-affinity zinc uptake system protein ZnuA" evidence="7">
    <location>
        <begin position="18"/>
        <end position="308"/>
    </location>
</feature>
<dbReference type="GO" id="GO:0006829">
    <property type="term" value="P:zinc ion transport"/>
    <property type="evidence" value="ECO:0007669"/>
    <property type="project" value="UniProtKB-KW"/>
</dbReference>
<keyword evidence="4 7" id="KW-0732">Signal</keyword>
<evidence type="ECO:0000313" key="9">
    <source>
        <dbReference type="Proteomes" id="UP000241899"/>
    </source>
</evidence>
<feature type="signal peptide" evidence="7">
    <location>
        <begin position="1"/>
        <end position="17"/>
    </location>
</feature>
<keyword evidence="5" id="KW-0864">Zinc transport</keyword>
<accession>A0A2T4JLN9</accession>
<proteinExistence type="inferred from homology"/>
<comment type="similarity">
    <text evidence="1">Belongs to the bacterial solute-binding protein 9 family.</text>
</comment>
<dbReference type="PANTHER" id="PTHR42953">
    <property type="entry name" value="HIGH-AFFINITY ZINC UPTAKE SYSTEM PROTEIN ZNUA-RELATED"/>
    <property type="match status" value="1"/>
</dbReference>
<feature type="compositionally biased region" description="Basic and acidic residues" evidence="6">
    <location>
        <begin position="114"/>
        <end position="126"/>
    </location>
</feature>
<evidence type="ECO:0000313" key="8">
    <source>
        <dbReference type="EMBL" id="PTE18840.1"/>
    </source>
</evidence>
<feature type="region of interest" description="Disordered" evidence="6">
    <location>
        <begin position="114"/>
        <end position="133"/>
    </location>
</feature>
<keyword evidence="3" id="KW-0813">Transport</keyword>
<dbReference type="AlphaFoldDB" id="A0A2T4JLN9"/>
<protein>
    <recommendedName>
        <fullName evidence="2">High-affinity zinc uptake system protein ZnuA</fullName>
    </recommendedName>
</protein>
<dbReference type="EMBL" id="PZKF01000004">
    <property type="protein sequence ID" value="PTE18840.1"/>
    <property type="molecule type" value="Genomic_DNA"/>
</dbReference>
<evidence type="ECO:0000256" key="2">
    <source>
        <dbReference type="ARBA" id="ARBA00015915"/>
    </source>
</evidence>
<keyword evidence="9" id="KW-1185">Reference proteome</keyword>
<dbReference type="SUPFAM" id="SSF53807">
    <property type="entry name" value="Helical backbone' metal receptor"/>
    <property type="match status" value="1"/>
</dbReference>
<organism evidence="8 9">
    <name type="scientific">Phaeovulum veldkampii DSM 11550</name>
    <dbReference type="NCBI Taxonomy" id="1185920"/>
    <lineage>
        <taxon>Bacteria</taxon>
        <taxon>Pseudomonadati</taxon>
        <taxon>Pseudomonadota</taxon>
        <taxon>Alphaproteobacteria</taxon>
        <taxon>Rhodobacterales</taxon>
        <taxon>Paracoccaceae</taxon>
        <taxon>Phaeovulum</taxon>
    </lineage>
</organism>
<dbReference type="InterPro" id="IPR050492">
    <property type="entry name" value="Bact_metal-bind_prot9"/>
</dbReference>
<reference evidence="8 9" key="1">
    <citation type="submission" date="2018-03" db="EMBL/GenBank/DDBJ databases">
        <title>Rhodobacter veldkampii.</title>
        <authorList>
            <person name="Meyer T.E."/>
            <person name="Miller S."/>
            <person name="Lodha T."/>
            <person name="Gandham S."/>
            <person name="Chintalapati S."/>
            <person name="Chintalapati V.R."/>
        </authorList>
    </citation>
    <scope>NUCLEOTIDE SEQUENCE [LARGE SCALE GENOMIC DNA]</scope>
    <source>
        <strain evidence="8 9">DSM 11550</strain>
    </source>
</reference>
<dbReference type="Gene3D" id="3.40.50.1980">
    <property type="entry name" value="Nitrogenase molybdenum iron protein domain"/>
    <property type="match status" value="2"/>
</dbReference>
<dbReference type="InterPro" id="IPR006127">
    <property type="entry name" value="ZnuA-like"/>
</dbReference>
<evidence type="ECO:0000256" key="3">
    <source>
        <dbReference type="ARBA" id="ARBA00022448"/>
    </source>
</evidence>
<dbReference type="PANTHER" id="PTHR42953:SF3">
    <property type="entry name" value="HIGH-AFFINITY ZINC UPTAKE SYSTEM PROTEIN ZNUA"/>
    <property type="match status" value="1"/>
</dbReference>
<dbReference type="OrthoDB" id="7346865at2"/>
<keyword evidence="5" id="KW-0406">Ion transport</keyword>
<evidence type="ECO:0000256" key="5">
    <source>
        <dbReference type="ARBA" id="ARBA00022906"/>
    </source>
</evidence>
<dbReference type="RefSeq" id="WP_107323858.1">
    <property type="nucleotide sequence ID" value="NZ_NHSP01000063.1"/>
</dbReference>
<evidence type="ECO:0000256" key="6">
    <source>
        <dbReference type="SAM" id="MobiDB-lite"/>
    </source>
</evidence>
<evidence type="ECO:0000256" key="4">
    <source>
        <dbReference type="ARBA" id="ARBA00022729"/>
    </source>
</evidence>